<dbReference type="SUPFAM" id="SSF53649">
    <property type="entry name" value="Alkaline phosphatase-like"/>
    <property type="match status" value="1"/>
</dbReference>
<reference evidence="2" key="1">
    <citation type="submission" date="2023-06" db="EMBL/GenBank/DDBJ databases">
        <title>Genomic analysis of the entomopathogenic nematode Steinernema hermaphroditum.</title>
        <authorList>
            <person name="Schwarz E.M."/>
            <person name="Heppert J.K."/>
            <person name="Baniya A."/>
            <person name="Schwartz H.T."/>
            <person name="Tan C.-H."/>
            <person name="Antoshechkin I."/>
            <person name="Sternberg P.W."/>
            <person name="Goodrich-Blair H."/>
            <person name="Dillman A.R."/>
        </authorList>
    </citation>
    <scope>NUCLEOTIDE SEQUENCE</scope>
    <source>
        <strain evidence="2">PS9179</strain>
        <tissue evidence="2">Whole animal</tissue>
    </source>
</reference>
<dbReference type="GO" id="GO:0005615">
    <property type="term" value="C:extracellular space"/>
    <property type="evidence" value="ECO:0007669"/>
    <property type="project" value="TreeGrafter"/>
</dbReference>
<gene>
    <name evidence="2" type="ORF">QR680_003537</name>
</gene>
<keyword evidence="1" id="KW-0472">Membrane</keyword>
<proteinExistence type="predicted"/>
<keyword evidence="1" id="KW-0812">Transmembrane</keyword>
<evidence type="ECO:0000256" key="1">
    <source>
        <dbReference type="SAM" id="Phobius"/>
    </source>
</evidence>
<protein>
    <submittedName>
        <fullName evidence="2">Uncharacterized protein</fullName>
    </submittedName>
</protein>
<keyword evidence="3" id="KW-1185">Reference proteome</keyword>
<keyword evidence="1" id="KW-1133">Transmembrane helix</keyword>
<dbReference type="FunFam" id="3.40.720.10:FF:000017">
    <property type="entry name" value="Predicted protein"/>
    <property type="match status" value="1"/>
</dbReference>
<organism evidence="2 3">
    <name type="scientific">Steinernema hermaphroditum</name>
    <dbReference type="NCBI Taxonomy" id="289476"/>
    <lineage>
        <taxon>Eukaryota</taxon>
        <taxon>Metazoa</taxon>
        <taxon>Ecdysozoa</taxon>
        <taxon>Nematoda</taxon>
        <taxon>Chromadorea</taxon>
        <taxon>Rhabditida</taxon>
        <taxon>Tylenchina</taxon>
        <taxon>Panagrolaimomorpha</taxon>
        <taxon>Strongyloidoidea</taxon>
        <taxon>Steinernematidae</taxon>
        <taxon>Steinernema</taxon>
    </lineage>
</organism>
<comment type="caution">
    <text evidence="2">The sequence shown here is derived from an EMBL/GenBank/DDBJ whole genome shotgun (WGS) entry which is preliminary data.</text>
</comment>
<dbReference type="Proteomes" id="UP001175271">
    <property type="component" value="Unassembled WGS sequence"/>
</dbReference>
<dbReference type="InterPro" id="IPR004245">
    <property type="entry name" value="DUF229"/>
</dbReference>
<dbReference type="EMBL" id="JAUCMV010000003">
    <property type="protein sequence ID" value="KAK0407696.1"/>
    <property type="molecule type" value="Genomic_DNA"/>
</dbReference>
<evidence type="ECO:0000313" key="3">
    <source>
        <dbReference type="Proteomes" id="UP001175271"/>
    </source>
</evidence>
<feature type="transmembrane region" description="Helical" evidence="1">
    <location>
        <begin position="77"/>
        <end position="95"/>
    </location>
</feature>
<evidence type="ECO:0000313" key="2">
    <source>
        <dbReference type="EMBL" id="KAK0407696.1"/>
    </source>
</evidence>
<dbReference type="CDD" id="cd16021">
    <property type="entry name" value="ALP_like"/>
    <property type="match status" value="1"/>
</dbReference>
<dbReference type="Gene3D" id="3.40.720.10">
    <property type="entry name" value="Alkaline Phosphatase, subunit A"/>
    <property type="match status" value="1"/>
</dbReference>
<sequence>MCFVLVITFFNPPNNRAYGMRRRLAIGLRLGMCDCERHPAIQLTTFSLLSGANADCPMTSMAFHFRSVRKKPSVKRLLFLGFCAFVIFKGFLYISNATVPLEMQRYLVLLAEQSSDSGECNVPRLDPWDPTILKYYAKQGKLECTALQSNVTSFRDGILTVNNEFRDSVNCKYRTFAHNNGVSDVDLLYSEYITLDNEKGARVDKEFVEVECVKKLLPFGNFYRYHHHQIVPTMEKRIERSSVDRPSVIMFGLDSMSRSNFERQMPRTHRALKEMGFVDMEGHVKVADNTYANWIAILTGKRGTTVREFPAELNEEWNIYFDDFPLIWKNYSANDYVTLFAEDRPDIGTFNYFEKLNGFKYTPTDHYFRPFWVSCFWTLGFRRSSEHCYQSAPQHLIQMNYLQEFIDKYPGRRKFAYHWSQDMSHDYLNLIGVADDDIDDFFRRNKQKFNDSIVIFFSDHGHRYDSIRETAVGRLESRLPYLSIRIPPEMDKKYPHLRKNLIENSKKMTTQFDLHRTLEHIVTGSLSLYADFQTSHMLRSSADDAREAAQHLLEYANEKMAEFDASQREYECTKLVLERITDASVQIPPQRIVNDPQVQGTTSVGLTLNYRVALQAKPPSSAIIEAVVIKDLDSGKLTVTGEIERNNKYGNTSHCVADRTLKKICNCVKLK</sequence>
<dbReference type="AlphaFoldDB" id="A0AA39HM35"/>
<name>A0AA39HM35_9BILA</name>
<dbReference type="Pfam" id="PF02995">
    <property type="entry name" value="DUF229"/>
    <property type="match status" value="1"/>
</dbReference>
<dbReference type="InterPro" id="IPR017850">
    <property type="entry name" value="Alkaline_phosphatase_core_sf"/>
</dbReference>
<accession>A0AA39HM35</accession>
<dbReference type="PANTHER" id="PTHR10974:SF35">
    <property type="entry name" value="SULFATASE DOMAIN-CONTAINING PROTEIN"/>
    <property type="match status" value="1"/>
</dbReference>
<dbReference type="PANTHER" id="PTHR10974">
    <property type="entry name" value="FI08016P-RELATED"/>
    <property type="match status" value="1"/>
</dbReference>